<evidence type="ECO:0000256" key="4">
    <source>
        <dbReference type="ARBA" id="ARBA00023159"/>
    </source>
</evidence>
<evidence type="ECO:0000313" key="10">
    <source>
        <dbReference type="EMBL" id="KAL3230785.1"/>
    </source>
</evidence>
<evidence type="ECO:0000256" key="5">
    <source>
        <dbReference type="ARBA" id="ARBA00023163"/>
    </source>
</evidence>
<comment type="caution">
    <text evidence="10">The sequence shown here is derived from an EMBL/GenBank/DDBJ whole genome shotgun (WGS) entry which is preliminary data.</text>
</comment>
<keyword evidence="11" id="KW-1185">Reference proteome</keyword>
<dbReference type="Proteomes" id="UP001623330">
    <property type="component" value="Unassembled WGS sequence"/>
</dbReference>
<feature type="compositionally biased region" description="Basic residues" evidence="8">
    <location>
        <begin position="432"/>
        <end position="443"/>
    </location>
</feature>
<feature type="compositionally biased region" description="Low complexity" evidence="8">
    <location>
        <begin position="143"/>
        <end position="163"/>
    </location>
</feature>
<reference evidence="10 11" key="1">
    <citation type="submission" date="2024-05" db="EMBL/GenBank/DDBJ databases">
        <title>Long read based assembly of the Candida bracarensis genome reveals expanded adhesin content.</title>
        <authorList>
            <person name="Marcet-Houben M."/>
            <person name="Ksiezopolska E."/>
            <person name="Gabaldon T."/>
        </authorList>
    </citation>
    <scope>NUCLEOTIDE SEQUENCE [LARGE SCALE GENOMIC DNA]</scope>
    <source>
        <strain evidence="10 11">CBM6</strain>
    </source>
</reference>
<comment type="similarity">
    <text evidence="2 7">Belongs to the Mediator complex subunit 1 family.</text>
</comment>
<keyword evidence="5 7" id="KW-0804">Transcription</keyword>
<sequence length="569" mass="64753">MADEYVEVLGELIDLLKDYKPGAITLDNVTKLCQSMGLESFIDELDGEISRLSTASKIIVIDIDYNKVQRRVQDVKLVLASSFDNFDYNNEQIVESQQEGQGQGQKGSNILLNSLTDYDSLQEFHHNLEFLYLLDTYSSVDSDNGTSGNGSSQNASGVSSAANTSTLSDNERKNANDGKSSDGKLNLFKYFRELKKYMNLFFKDTLNSKYKAVANVGNRFGLYIFKSDDYSSKSKPIAKIYFERARDPEQRFYEYIYSPEAGSWINENSENYSVGVNLILEIIDYDETEGLYWFPKELFPMDLLVDSNDMETNRKVADVLSHSYYELGSVNKKLIQLMNDFTTDLIRIKRFNINNDNLDLISDILNWTLWYKIVLLPIYQKLSESLSDMDDQQLGFEMRNSNLSMKNRDVALMNPPQKSGPVSTQRASVSFQRRRRSSNKGKRPSISESNVFRDEGLQQFSLHEIMSEPAVEEEETDNLNISGNDDSMAQSFVGTQELIGGNDIIAGDKMDIDEEAVREDSEDSTNMEEANLLIVNEDHISFKGLGYCSFYDGIDKWISYMADLEKALK</sequence>
<evidence type="ECO:0000256" key="3">
    <source>
        <dbReference type="ARBA" id="ARBA00023015"/>
    </source>
</evidence>
<feature type="compositionally biased region" description="Basic and acidic residues" evidence="8">
    <location>
        <begin position="169"/>
        <end position="179"/>
    </location>
</feature>
<dbReference type="Pfam" id="PF10744">
    <property type="entry name" value="Med1"/>
    <property type="match status" value="1"/>
</dbReference>
<feature type="domain" description="Mediator complex subunit Med1" evidence="9">
    <location>
        <begin position="11"/>
        <end position="140"/>
    </location>
</feature>
<protein>
    <recommendedName>
        <fullName evidence="7">Mediator of RNA polymerase II transcription subunit 1</fullName>
    </recommendedName>
    <alternativeName>
        <fullName evidence="7">Mediator complex subunit 1</fullName>
    </alternativeName>
</protein>
<organism evidence="10 11">
    <name type="scientific">Nakaseomyces bracarensis</name>
    <dbReference type="NCBI Taxonomy" id="273131"/>
    <lineage>
        <taxon>Eukaryota</taxon>
        <taxon>Fungi</taxon>
        <taxon>Dikarya</taxon>
        <taxon>Ascomycota</taxon>
        <taxon>Saccharomycotina</taxon>
        <taxon>Saccharomycetes</taxon>
        <taxon>Saccharomycetales</taxon>
        <taxon>Saccharomycetaceae</taxon>
        <taxon>Nakaseomyces</taxon>
    </lineage>
</organism>
<comment type="subcellular location">
    <subcellularLocation>
        <location evidence="1 7">Nucleus</location>
    </subcellularLocation>
</comment>
<gene>
    <name evidence="10" type="ORF">RNJ44_01234</name>
</gene>
<feature type="compositionally biased region" description="Polar residues" evidence="8">
    <location>
        <begin position="416"/>
        <end position="431"/>
    </location>
</feature>
<evidence type="ECO:0000256" key="8">
    <source>
        <dbReference type="SAM" id="MobiDB-lite"/>
    </source>
</evidence>
<keyword evidence="4 7" id="KW-0010">Activator</keyword>
<feature type="region of interest" description="Disordered" evidence="8">
    <location>
        <begin position="143"/>
        <end position="179"/>
    </location>
</feature>
<evidence type="ECO:0000313" key="11">
    <source>
        <dbReference type="Proteomes" id="UP001623330"/>
    </source>
</evidence>
<feature type="region of interest" description="Disordered" evidence="8">
    <location>
        <begin position="411"/>
        <end position="449"/>
    </location>
</feature>
<keyword evidence="3 7" id="KW-0805">Transcription regulation</keyword>
<evidence type="ECO:0000256" key="7">
    <source>
        <dbReference type="RuleBase" id="RU364059"/>
    </source>
</evidence>
<dbReference type="EMBL" id="JBEVYD010000009">
    <property type="protein sequence ID" value="KAL3230785.1"/>
    <property type="molecule type" value="Genomic_DNA"/>
</dbReference>
<accession>A0ABR4NRG2</accession>
<evidence type="ECO:0000256" key="2">
    <source>
        <dbReference type="ARBA" id="ARBA00006210"/>
    </source>
</evidence>
<evidence type="ECO:0000256" key="6">
    <source>
        <dbReference type="ARBA" id="ARBA00023242"/>
    </source>
</evidence>
<keyword evidence="6 7" id="KW-0539">Nucleus</keyword>
<proteinExistence type="inferred from homology"/>
<name>A0ABR4NRG2_9SACH</name>
<comment type="function">
    <text evidence="7">Component of the Mediator complex, a coactivator involved in the regulated transcription of nearly all RNA polymerase II-dependent genes. Mediator functions as a bridge to convey information from gene-specific regulatory proteins to the basal RNA polymerase II transcription machinery. Mediator is recruited to promoters by direct interactions with regulatory proteins and serves as a scaffold for the assembly of a functional preinitiation complex with RNA polymerase II and the general transcription factors.</text>
</comment>
<evidence type="ECO:0000259" key="9">
    <source>
        <dbReference type="Pfam" id="PF10744"/>
    </source>
</evidence>
<evidence type="ECO:0000256" key="1">
    <source>
        <dbReference type="ARBA" id="ARBA00004123"/>
    </source>
</evidence>
<dbReference type="InterPro" id="IPR019680">
    <property type="entry name" value="Mediator_Med1"/>
</dbReference>